<dbReference type="AlphaFoldDB" id="A0A4U8QDE5"/>
<comment type="caution">
    <text evidence="2">The sequence shown here is derived from an EMBL/GenBank/DDBJ whole genome shotgun (WGS) entry which is preliminary data.</text>
</comment>
<dbReference type="InterPro" id="IPR018631">
    <property type="entry name" value="AAA-ATPase-like_dom"/>
</dbReference>
<keyword evidence="3" id="KW-1185">Reference proteome</keyword>
<evidence type="ECO:0000259" key="1">
    <source>
        <dbReference type="Pfam" id="PF09820"/>
    </source>
</evidence>
<evidence type="ECO:0000313" key="2">
    <source>
        <dbReference type="EMBL" id="TLD02584.1"/>
    </source>
</evidence>
<dbReference type="STRING" id="180332.GCA_000797495_00844"/>
<proteinExistence type="predicted"/>
<gene>
    <name evidence="2" type="ORF">DSM106044_00563</name>
</gene>
<dbReference type="Proteomes" id="UP000306509">
    <property type="component" value="Unassembled WGS sequence"/>
</dbReference>
<dbReference type="Pfam" id="PF09820">
    <property type="entry name" value="AAA-ATPase_like"/>
    <property type="match status" value="1"/>
</dbReference>
<organism evidence="2 3">
    <name type="scientific">Robinsoniella peoriensis</name>
    <dbReference type="NCBI Taxonomy" id="180332"/>
    <lineage>
        <taxon>Bacteria</taxon>
        <taxon>Bacillati</taxon>
        <taxon>Bacillota</taxon>
        <taxon>Clostridia</taxon>
        <taxon>Lachnospirales</taxon>
        <taxon>Lachnospiraceae</taxon>
        <taxon>Robinsoniella</taxon>
    </lineage>
</organism>
<dbReference type="EMBL" id="QGQD01000012">
    <property type="protein sequence ID" value="TLD02584.1"/>
    <property type="molecule type" value="Genomic_DNA"/>
</dbReference>
<protein>
    <submittedName>
        <fullName evidence="2">Putative AAA-ATPase</fullName>
    </submittedName>
</protein>
<accession>A0A4U8QDE5</accession>
<feature type="domain" description="AAA-ATPase-like" evidence="1">
    <location>
        <begin position="31"/>
        <end position="128"/>
    </location>
</feature>
<reference evidence="2 3" key="1">
    <citation type="journal article" date="2019" name="Anaerobe">
        <title>Detection of Robinsoniella peoriensis in multiple bone samples of a trauma patient.</title>
        <authorList>
            <person name="Schrottner P."/>
            <person name="Hartwich K."/>
            <person name="Bunk B."/>
            <person name="Schober I."/>
            <person name="Helbig S."/>
            <person name="Rudolph W.W."/>
            <person name="Gunzer F."/>
        </authorList>
    </citation>
    <scope>NUCLEOTIDE SEQUENCE [LARGE SCALE GENOMIC DNA]</scope>
    <source>
        <strain evidence="2 3">DSM 106044</strain>
    </source>
</reference>
<sequence>MVGESYGNRYASMKDEIIEEYNRHNYIIESEALLENEKIRFKNIQNGVAEPIQYAKALDFLSKCLEKYHNEKVIVLIDEYDVPLENAYFSGFYDEMLGFIRSLFESALKTNPCLAFAVVTGCLRISQEHPSGIPLCPEEKDNKRKSIFTGLNNLEVISVLNDFYSEHFGFTQEEVEGMLEFYGRPDAFLTMKEWYDGYLFGKTEVYNPWSTINYVKVLWRDKNAFPEPFWSNTSSNSIVKGLVETADLSVRGEIENLIRGGSIEKVIHEEITYADVYEAEDNLWNFLFFTGYLKQSGRRMDGDRQYVIMTIPNTEVRYIYKNIILNWFDRSIRQKDLTQLFTAIEEKDTDKISKELSVSLQETISFYDYAENYYHGFLIGILKNMRTYHVISNRESGLGRPDIIMKASIVREEGYRDIIKYGICFYKKECLVRVVDTNE</sequence>
<evidence type="ECO:0000313" key="3">
    <source>
        <dbReference type="Proteomes" id="UP000306509"/>
    </source>
</evidence>
<dbReference type="PANTHER" id="PTHR34825">
    <property type="entry name" value="CONSERVED PROTEIN, WITH A WEAK D-GALACTARATE DEHYDRATASE/ALTRONATE HYDROLASE DOMAIN"/>
    <property type="match status" value="1"/>
</dbReference>
<dbReference type="PANTHER" id="PTHR34825:SF1">
    <property type="entry name" value="AAA-ATPASE-LIKE DOMAIN-CONTAINING PROTEIN"/>
    <property type="match status" value="1"/>
</dbReference>
<name>A0A4U8QDE5_9FIRM</name>